<dbReference type="GO" id="GO:0097550">
    <property type="term" value="C:transcription preinitiation complex"/>
    <property type="evidence" value="ECO:0007669"/>
    <property type="project" value="TreeGrafter"/>
</dbReference>
<reference evidence="11" key="1">
    <citation type="journal article" date="2014" name="Int. J. Syst. Evol. Microbiol.">
        <title>Complete genome sequence of Corynebacterium casei LMG S-19264T (=DSM 44701T), isolated from a smear-ripened cheese.</title>
        <authorList>
            <consortium name="US DOE Joint Genome Institute (JGI-PGF)"/>
            <person name="Walter F."/>
            <person name="Albersmeier A."/>
            <person name="Kalinowski J."/>
            <person name="Ruckert C."/>
        </authorList>
    </citation>
    <scope>NUCLEOTIDE SEQUENCE</scope>
    <source>
        <strain evidence="11">JCM 10088</strain>
    </source>
</reference>
<feature type="binding site" evidence="7">
    <location>
        <position position="67"/>
    </location>
    <ligand>
        <name>Zn(2+)</name>
        <dbReference type="ChEBI" id="CHEBI:29105"/>
    </ligand>
</feature>
<evidence type="ECO:0000256" key="7">
    <source>
        <dbReference type="HAMAP-Rule" id="MF_00383"/>
    </source>
</evidence>
<dbReference type="Gene3D" id="1.10.472.10">
    <property type="entry name" value="Cyclin-like"/>
    <property type="match status" value="1"/>
</dbReference>
<dbReference type="Proteomes" id="UP000610960">
    <property type="component" value="Unassembled WGS sequence"/>
</dbReference>
<dbReference type="InterPro" id="IPR013763">
    <property type="entry name" value="Cyclin-like_dom"/>
</dbReference>
<organism evidence="11 12">
    <name type="scientific">Thermocladium modestius</name>
    <dbReference type="NCBI Taxonomy" id="62609"/>
    <lineage>
        <taxon>Archaea</taxon>
        <taxon>Thermoproteota</taxon>
        <taxon>Thermoprotei</taxon>
        <taxon>Thermoproteales</taxon>
        <taxon>Thermoproteaceae</taxon>
        <taxon>Thermocladium</taxon>
    </lineage>
</organism>
<reference evidence="11" key="2">
    <citation type="submission" date="2020-09" db="EMBL/GenBank/DDBJ databases">
        <authorList>
            <person name="Sun Q."/>
            <person name="Ohkuma M."/>
        </authorList>
    </citation>
    <scope>NUCLEOTIDE SEQUENCE</scope>
    <source>
        <strain evidence="11">JCM 10088</strain>
    </source>
</reference>
<feature type="binding site" evidence="7">
    <location>
        <position position="45"/>
    </location>
    <ligand>
        <name>Zn(2+)</name>
        <dbReference type="ChEBI" id="CHEBI:29105"/>
    </ligand>
</feature>
<evidence type="ECO:0000313" key="12">
    <source>
        <dbReference type="Proteomes" id="UP000610960"/>
    </source>
</evidence>
<dbReference type="GO" id="GO:0008270">
    <property type="term" value="F:zinc ion binding"/>
    <property type="evidence" value="ECO:0007669"/>
    <property type="project" value="UniProtKB-UniRule"/>
</dbReference>
<dbReference type="Pfam" id="PF00382">
    <property type="entry name" value="TFIIB"/>
    <property type="match status" value="2"/>
</dbReference>
<evidence type="ECO:0000256" key="8">
    <source>
        <dbReference type="PROSITE-ProRule" id="PRU00469"/>
    </source>
</evidence>
<evidence type="ECO:0000259" key="10">
    <source>
        <dbReference type="PROSITE" id="PS51134"/>
    </source>
</evidence>
<dbReference type="InterPro" id="IPR013150">
    <property type="entry name" value="TFIIB_cyclin"/>
</dbReference>
<evidence type="ECO:0000256" key="5">
    <source>
        <dbReference type="ARBA" id="ARBA00023163"/>
    </source>
</evidence>
<dbReference type="GO" id="GO:0070897">
    <property type="term" value="P:transcription preinitiation complex assembly"/>
    <property type="evidence" value="ECO:0007669"/>
    <property type="project" value="InterPro"/>
</dbReference>
<dbReference type="InterPro" id="IPR023486">
    <property type="entry name" value="TFIIB_CS"/>
</dbReference>
<dbReference type="PROSITE" id="PS51134">
    <property type="entry name" value="ZF_TFIIB"/>
    <property type="match status" value="1"/>
</dbReference>
<dbReference type="Gene3D" id="1.10.472.170">
    <property type="match status" value="1"/>
</dbReference>
<dbReference type="GO" id="GO:0017025">
    <property type="term" value="F:TBP-class protein binding"/>
    <property type="evidence" value="ECO:0007669"/>
    <property type="project" value="InterPro"/>
</dbReference>
<dbReference type="PRINTS" id="PR00685">
    <property type="entry name" value="TIFACTORIIB"/>
</dbReference>
<dbReference type="PROSITE" id="PS00782">
    <property type="entry name" value="TFIIB"/>
    <property type="match status" value="2"/>
</dbReference>
<feature type="compositionally biased region" description="Low complexity" evidence="9">
    <location>
        <begin position="1"/>
        <end position="11"/>
    </location>
</feature>
<keyword evidence="3 7" id="KW-0677">Repeat</keyword>
<feature type="domain" description="TFIIB-type" evidence="10">
    <location>
        <begin position="41"/>
        <end position="72"/>
    </location>
</feature>
<protein>
    <recommendedName>
        <fullName evidence="2 7">Transcription initiation factor IIB</fullName>
        <shortName evidence="7">TFIIB</shortName>
    </recommendedName>
</protein>
<dbReference type="InterPro" id="IPR036915">
    <property type="entry name" value="Cyclin-like_sf"/>
</dbReference>
<keyword evidence="12" id="KW-1185">Reference proteome</keyword>
<comment type="similarity">
    <text evidence="1 7">Belongs to the TFIIB family.</text>
</comment>
<keyword evidence="5 7" id="KW-0804">Transcription</keyword>
<sequence length="341" mass="38318">MMMSSNSQNSGSGNGGSGKSLDKFKMLRNGNEMEFVKESGEKLVCPSCGSTTFIYDFENGQIVCAKCGYVLEEHILDLGPEWRAFTPEERDSRARTGGPVSRLTSEALTTTINWTTKDYSGRELDIKRKLEVLRFRKWQQRVRIQTSYERNLVQAENELKRVSFQLGIPKACEEEVMTIYKDVLEKGLVRGRSVEAIISACLYMACRKIGTPRSLDEISQFTRASRKEVARCFRLIARELGVRLPLSDPKQYVPKIVEQLRLGGEIQREALKILEEAKKKGLTAGKDPAGLAAAAVYIASLLKGEVRTQKEVAQAAQVTEVTVRNRYKELAKELSIKIPIK</sequence>
<proteinExistence type="inferred from homology"/>
<evidence type="ECO:0000256" key="1">
    <source>
        <dbReference type="ARBA" id="ARBA00010857"/>
    </source>
</evidence>
<dbReference type="InterPro" id="IPR013137">
    <property type="entry name" value="Znf_TFIIB"/>
</dbReference>
<evidence type="ECO:0000313" key="11">
    <source>
        <dbReference type="EMBL" id="GGP20128.1"/>
    </source>
</evidence>
<evidence type="ECO:0000256" key="4">
    <source>
        <dbReference type="ARBA" id="ARBA00023015"/>
    </source>
</evidence>
<keyword evidence="7" id="KW-0862">Zinc</keyword>
<dbReference type="AlphaFoldDB" id="A0A830GVP6"/>
<keyword evidence="8" id="KW-0863">Zinc-finger</keyword>
<dbReference type="SMART" id="SM00385">
    <property type="entry name" value="CYCLIN"/>
    <property type="match status" value="2"/>
</dbReference>
<dbReference type="CDD" id="cd20550">
    <property type="entry name" value="CYCLIN_TFIIB_archaea_like_rpt2"/>
    <property type="match status" value="1"/>
</dbReference>
<comment type="function">
    <text evidence="6 7">Stabilizes TBP binding to an archaeal box-A promoter. Also responsible for recruiting RNA polymerase II to the pre-initiation complex (DNA-TBP-TFIIB).</text>
</comment>
<dbReference type="Pfam" id="PF08271">
    <property type="entry name" value="Zn_Ribbon_TF"/>
    <property type="match status" value="1"/>
</dbReference>
<keyword evidence="7" id="KW-0479">Metal-binding</keyword>
<dbReference type="SUPFAM" id="SSF47954">
    <property type="entry name" value="Cyclin-like"/>
    <property type="match status" value="2"/>
</dbReference>
<dbReference type="NCBIfam" id="NF001658">
    <property type="entry name" value="PRK00423.1"/>
    <property type="match status" value="1"/>
</dbReference>
<feature type="binding site" evidence="7">
    <location>
        <position position="48"/>
    </location>
    <ligand>
        <name>Zn(2+)</name>
        <dbReference type="ChEBI" id="CHEBI:29105"/>
    </ligand>
</feature>
<feature type="region of interest" description="Disordered" evidence="9">
    <location>
        <begin position="1"/>
        <end position="23"/>
    </location>
</feature>
<dbReference type="FunFam" id="1.10.472.10:FF:000023">
    <property type="entry name" value="Transcription initiation factor IIB"/>
    <property type="match status" value="1"/>
</dbReference>
<evidence type="ECO:0000256" key="3">
    <source>
        <dbReference type="ARBA" id="ARBA00022737"/>
    </source>
</evidence>
<feature type="repeat" description="2" evidence="7">
    <location>
        <begin position="251"/>
        <end position="332"/>
    </location>
</feature>
<dbReference type="InterPro" id="IPR023484">
    <property type="entry name" value="TFIIB_arc"/>
</dbReference>
<keyword evidence="4 7" id="KW-0805">Transcription regulation</keyword>
<dbReference type="HAMAP" id="MF_00383">
    <property type="entry name" value="TF2B_arch"/>
    <property type="match status" value="1"/>
</dbReference>
<dbReference type="PANTHER" id="PTHR11618:SF13">
    <property type="entry name" value="TRANSCRIPTION INITIATION FACTOR IIB"/>
    <property type="match status" value="1"/>
</dbReference>
<feature type="repeat" description="1" evidence="7">
    <location>
        <begin position="157"/>
        <end position="240"/>
    </location>
</feature>
<accession>A0A830GVP6</accession>
<dbReference type="GO" id="GO:0003700">
    <property type="term" value="F:DNA-binding transcription factor activity"/>
    <property type="evidence" value="ECO:0007669"/>
    <property type="project" value="UniProtKB-UniRule"/>
</dbReference>
<evidence type="ECO:0000256" key="2">
    <source>
        <dbReference type="ARBA" id="ARBA00013932"/>
    </source>
</evidence>
<name>A0A830GVP6_9CREN</name>
<dbReference type="CDD" id="cd20549">
    <property type="entry name" value="CYCLIN_TFIIB_archaea_like_rpt1"/>
    <property type="match status" value="1"/>
</dbReference>
<dbReference type="SUPFAM" id="SSF57783">
    <property type="entry name" value="Zinc beta-ribbon"/>
    <property type="match status" value="1"/>
</dbReference>
<feature type="binding site" evidence="7">
    <location>
        <position position="64"/>
    </location>
    <ligand>
        <name>Zn(2+)</name>
        <dbReference type="ChEBI" id="CHEBI:29105"/>
    </ligand>
</feature>
<dbReference type="PANTHER" id="PTHR11618">
    <property type="entry name" value="TRANSCRIPTION INITIATION FACTOR IIB-RELATED"/>
    <property type="match status" value="1"/>
</dbReference>
<dbReference type="InterPro" id="IPR000812">
    <property type="entry name" value="TFIIB"/>
</dbReference>
<evidence type="ECO:0000256" key="6">
    <source>
        <dbReference type="ARBA" id="ARBA00053882"/>
    </source>
</evidence>
<comment type="caution">
    <text evidence="11">The sequence shown here is derived from an EMBL/GenBank/DDBJ whole genome shotgun (WGS) entry which is preliminary data.</text>
</comment>
<gene>
    <name evidence="7 11" type="primary">tfb</name>
    <name evidence="11" type="ORF">GCM10007981_06950</name>
</gene>
<dbReference type="EMBL" id="BMNL01000002">
    <property type="protein sequence ID" value="GGP20128.1"/>
    <property type="molecule type" value="Genomic_DNA"/>
</dbReference>
<dbReference type="FunFam" id="1.10.472.170:FF:000001">
    <property type="entry name" value="Transcription initiation factor IIB"/>
    <property type="match status" value="1"/>
</dbReference>
<evidence type="ECO:0000256" key="9">
    <source>
        <dbReference type="SAM" id="MobiDB-lite"/>
    </source>
</evidence>